<dbReference type="Proteomes" id="UP000826195">
    <property type="component" value="Unassembled WGS sequence"/>
</dbReference>
<dbReference type="InterPro" id="IPR029058">
    <property type="entry name" value="AB_hydrolase_fold"/>
</dbReference>
<dbReference type="InterPro" id="IPR050278">
    <property type="entry name" value="Serine_Prot_S9B/DPPIV"/>
</dbReference>
<protein>
    <recommendedName>
        <fullName evidence="6">Venom dipeptidyl peptidase 4</fullName>
    </recommendedName>
</protein>
<evidence type="ECO:0000256" key="2">
    <source>
        <dbReference type="ARBA" id="ARBA00022825"/>
    </source>
</evidence>
<dbReference type="SUPFAM" id="SSF82171">
    <property type="entry name" value="DPP6 N-terminal domain-like"/>
    <property type="match status" value="1"/>
</dbReference>
<keyword evidence="1" id="KW-0645">Protease</keyword>
<dbReference type="GO" id="GO:0008239">
    <property type="term" value="F:dipeptidyl-peptidase activity"/>
    <property type="evidence" value="ECO:0007669"/>
    <property type="project" value="TreeGrafter"/>
</dbReference>
<keyword evidence="1" id="KW-0378">Hydrolase</keyword>
<dbReference type="SUPFAM" id="SSF53474">
    <property type="entry name" value="alpha/beta-Hydrolases"/>
    <property type="match status" value="1"/>
</dbReference>
<keyword evidence="1" id="KW-0031">Aminopeptidase</keyword>
<dbReference type="PANTHER" id="PTHR11731:SF200">
    <property type="entry name" value="DIPEPTIDYL PEPTIDASE 10, ISOFORM B"/>
    <property type="match status" value="1"/>
</dbReference>
<keyword evidence="2" id="KW-0720">Serine protease</keyword>
<feature type="non-terminal residue" evidence="4">
    <location>
        <position position="260"/>
    </location>
</feature>
<name>A0AAV7J1B2_COTGL</name>
<proteinExistence type="predicted"/>
<keyword evidence="3" id="KW-0325">Glycoprotein</keyword>
<evidence type="ECO:0000256" key="1">
    <source>
        <dbReference type="ARBA" id="ARBA00022438"/>
    </source>
</evidence>
<dbReference type="GO" id="GO:0008236">
    <property type="term" value="F:serine-type peptidase activity"/>
    <property type="evidence" value="ECO:0007669"/>
    <property type="project" value="UniProtKB-KW"/>
</dbReference>
<sequence>MIVAAGGYIVQTVRHHDNNISRSPEGLNYIGNLQKENYYTVYPVCTILRSLIPDYQIRYYMATVPNDTAQRHFYRLSTLEQEFKSECLSCDVKSQIDGSPCLYNDAKLSPDKTRYILTCAGPSVPDISIYNSVNSTRLMTWEDNKLLGNSVAEKSLPLVKRLTVPTQDGFKAQVRLLIPPGADLTGATKYPLLIFVYGGPNTVQISERFNLDWGTYLSTNKNIIYGAIDGRGSGLKSTRNSFSVYRNLGTVEVYDQINVT</sequence>
<keyword evidence="5" id="KW-1185">Reference proteome</keyword>
<evidence type="ECO:0008006" key="6">
    <source>
        <dbReference type="Google" id="ProtNLM"/>
    </source>
</evidence>
<evidence type="ECO:0000313" key="5">
    <source>
        <dbReference type="Proteomes" id="UP000826195"/>
    </source>
</evidence>
<reference evidence="4 5" key="1">
    <citation type="journal article" date="2021" name="J. Hered.">
        <title>A chromosome-level genome assembly of the parasitoid wasp, Cotesia glomerata (Hymenoptera: Braconidae).</title>
        <authorList>
            <person name="Pinto B.J."/>
            <person name="Weis J.J."/>
            <person name="Gamble T."/>
            <person name="Ode P.J."/>
            <person name="Paul R."/>
            <person name="Zaspel J.M."/>
        </authorList>
    </citation>
    <scope>NUCLEOTIDE SEQUENCE [LARGE SCALE GENOMIC DNA]</scope>
    <source>
        <strain evidence="4">CgM1</strain>
    </source>
</reference>
<evidence type="ECO:0000313" key="4">
    <source>
        <dbReference type="EMBL" id="KAH0563922.1"/>
    </source>
</evidence>
<dbReference type="AlphaFoldDB" id="A0AAV7J1B2"/>
<evidence type="ECO:0000256" key="3">
    <source>
        <dbReference type="ARBA" id="ARBA00023180"/>
    </source>
</evidence>
<dbReference type="Gene3D" id="2.140.10.30">
    <property type="entry name" value="Dipeptidylpeptidase IV, N-terminal domain"/>
    <property type="match status" value="1"/>
</dbReference>
<gene>
    <name evidence="4" type="ORF">KQX54_008109</name>
</gene>
<dbReference type="EMBL" id="JAHXZJ010000002">
    <property type="protein sequence ID" value="KAH0563922.1"/>
    <property type="molecule type" value="Genomic_DNA"/>
</dbReference>
<comment type="caution">
    <text evidence="4">The sequence shown here is derived from an EMBL/GenBank/DDBJ whole genome shotgun (WGS) entry which is preliminary data.</text>
</comment>
<dbReference type="GO" id="GO:0005886">
    <property type="term" value="C:plasma membrane"/>
    <property type="evidence" value="ECO:0007669"/>
    <property type="project" value="TreeGrafter"/>
</dbReference>
<dbReference type="GO" id="GO:0006508">
    <property type="term" value="P:proteolysis"/>
    <property type="evidence" value="ECO:0007669"/>
    <property type="project" value="TreeGrafter"/>
</dbReference>
<dbReference type="PANTHER" id="PTHR11731">
    <property type="entry name" value="PROTEASE FAMILY S9B,C DIPEPTIDYL-PEPTIDASE IV-RELATED"/>
    <property type="match status" value="1"/>
</dbReference>
<dbReference type="GO" id="GO:0004177">
    <property type="term" value="F:aminopeptidase activity"/>
    <property type="evidence" value="ECO:0007669"/>
    <property type="project" value="UniProtKB-KW"/>
</dbReference>
<accession>A0AAV7J1B2</accession>
<organism evidence="4 5">
    <name type="scientific">Cotesia glomerata</name>
    <name type="common">Lepidopteran parasitic wasp</name>
    <name type="synonym">Apanteles glomeratus</name>
    <dbReference type="NCBI Taxonomy" id="32391"/>
    <lineage>
        <taxon>Eukaryota</taxon>
        <taxon>Metazoa</taxon>
        <taxon>Ecdysozoa</taxon>
        <taxon>Arthropoda</taxon>
        <taxon>Hexapoda</taxon>
        <taxon>Insecta</taxon>
        <taxon>Pterygota</taxon>
        <taxon>Neoptera</taxon>
        <taxon>Endopterygota</taxon>
        <taxon>Hymenoptera</taxon>
        <taxon>Apocrita</taxon>
        <taxon>Ichneumonoidea</taxon>
        <taxon>Braconidae</taxon>
        <taxon>Microgastrinae</taxon>
        <taxon>Cotesia</taxon>
    </lineage>
</organism>
<dbReference type="Gene3D" id="3.40.50.1820">
    <property type="entry name" value="alpha/beta hydrolase"/>
    <property type="match status" value="1"/>
</dbReference>